<dbReference type="Proteomes" id="UP000019772">
    <property type="component" value="Chromosome"/>
</dbReference>
<dbReference type="HOGENOM" id="CLU_1359293_0_0_9"/>
<evidence type="ECO:0000313" key="4">
    <source>
        <dbReference type="Proteomes" id="UP000019772"/>
    </source>
</evidence>
<sequence>MKILQSIAVAGISVLLLASAGCGNRKAGAPGPGAEETPAVAAGESAAPSSEASGSLASPSGAPDASPAPSAAAPAPSASAPASPDKGASGGTSGSAAHEDKEVWAAVDKALESENYSSIIKIFEQVSKPSEDLTAMYNLAQYNIYGQDGDDEKSLEYLYKIPAGYQGRHADLVDYWKFLHESYVQGRTDNITFEEYKQKYYHSGKSTH</sequence>
<dbReference type="RefSeq" id="WP_025336572.1">
    <property type="nucleotide sequence ID" value="NZ_CP004078.1"/>
</dbReference>
<evidence type="ECO:0000256" key="2">
    <source>
        <dbReference type="SAM" id="SignalP"/>
    </source>
</evidence>
<keyword evidence="4" id="KW-1185">Reference proteome</keyword>
<accession>X4ZRL8</accession>
<feature type="chain" id="PRO_5039552840" description="Lipoprotein" evidence="2">
    <location>
        <begin position="21"/>
        <end position="208"/>
    </location>
</feature>
<protein>
    <recommendedName>
        <fullName evidence="5">Lipoprotein</fullName>
    </recommendedName>
</protein>
<keyword evidence="2" id="KW-0732">Signal</keyword>
<proteinExistence type="predicted"/>
<dbReference type="AlphaFoldDB" id="X4ZRL8"/>
<dbReference type="PROSITE" id="PS51257">
    <property type="entry name" value="PROKAR_LIPOPROTEIN"/>
    <property type="match status" value="1"/>
</dbReference>
<dbReference type="OrthoDB" id="2667020at2"/>
<dbReference type="PATRIC" id="fig|1268072.3.peg.4347"/>
<organism evidence="3 4">
    <name type="scientific">Paenibacillus sabinae T27</name>
    <dbReference type="NCBI Taxonomy" id="1268072"/>
    <lineage>
        <taxon>Bacteria</taxon>
        <taxon>Bacillati</taxon>
        <taxon>Bacillota</taxon>
        <taxon>Bacilli</taxon>
        <taxon>Bacillales</taxon>
        <taxon>Paenibacillaceae</taxon>
        <taxon>Paenibacillus</taxon>
    </lineage>
</organism>
<name>X4ZRL8_9BACL</name>
<dbReference type="KEGG" id="psab:PSAB_21095"/>
<feature type="region of interest" description="Disordered" evidence="1">
    <location>
        <begin position="24"/>
        <end position="98"/>
    </location>
</feature>
<evidence type="ECO:0008006" key="5">
    <source>
        <dbReference type="Google" id="ProtNLM"/>
    </source>
</evidence>
<reference evidence="3 4" key="1">
    <citation type="journal article" date="2014" name="PLoS Genet.">
        <title>Comparative Genomic Analysis of N2-Fixing and Non-N2-Fixing Paenibacillus spp.: Organization, Evolution and Expression of the Nitrogen Fixation Genes.</title>
        <authorList>
            <person name="Xie J.B."/>
            <person name="Du Z."/>
            <person name="Bai L."/>
            <person name="Tian C."/>
            <person name="Zhang Y."/>
            <person name="Xie J.Y."/>
            <person name="Wang T."/>
            <person name="Liu X."/>
            <person name="Chen X."/>
            <person name="Cheng Q."/>
            <person name="Chen S."/>
            <person name="Li J."/>
        </authorList>
    </citation>
    <scope>NUCLEOTIDE SEQUENCE [LARGE SCALE GENOMIC DNA]</scope>
    <source>
        <strain evidence="3 4">T27</strain>
    </source>
</reference>
<dbReference type="EMBL" id="CP004078">
    <property type="protein sequence ID" value="AHV99110.1"/>
    <property type="molecule type" value="Genomic_DNA"/>
</dbReference>
<feature type="signal peptide" evidence="2">
    <location>
        <begin position="1"/>
        <end position="20"/>
    </location>
</feature>
<feature type="compositionally biased region" description="Low complexity" evidence="1">
    <location>
        <begin position="38"/>
        <end position="87"/>
    </location>
</feature>
<dbReference type="STRING" id="1268072.PSAB_21095"/>
<gene>
    <name evidence="3" type="ORF">PSAB_21095</name>
</gene>
<evidence type="ECO:0000313" key="3">
    <source>
        <dbReference type="EMBL" id="AHV99110.1"/>
    </source>
</evidence>
<evidence type="ECO:0000256" key="1">
    <source>
        <dbReference type="SAM" id="MobiDB-lite"/>
    </source>
</evidence>